<dbReference type="PANTHER" id="PTHR23514:SF3">
    <property type="entry name" value="BYPASS OF STOP CODON PROTEIN 6"/>
    <property type="match status" value="1"/>
</dbReference>
<dbReference type="GO" id="GO:0005886">
    <property type="term" value="C:plasma membrane"/>
    <property type="evidence" value="ECO:0007669"/>
    <property type="project" value="UniProtKB-SubCell"/>
</dbReference>
<dbReference type="PANTHER" id="PTHR23514">
    <property type="entry name" value="BYPASS OF STOP CODON PROTEIN 6"/>
    <property type="match status" value="1"/>
</dbReference>
<dbReference type="OrthoDB" id="44917at2"/>
<comment type="caution">
    <text evidence="9">The sequence shown here is derived from an EMBL/GenBank/DDBJ whole genome shotgun (WGS) entry which is preliminary data.</text>
</comment>
<dbReference type="Pfam" id="PF07690">
    <property type="entry name" value="MFS_1"/>
    <property type="match status" value="1"/>
</dbReference>
<dbReference type="AlphaFoldDB" id="A0A429ZN44"/>
<evidence type="ECO:0000256" key="1">
    <source>
        <dbReference type="ARBA" id="ARBA00004651"/>
    </source>
</evidence>
<evidence type="ECO:0000256" key="4">
    <source>
        <dbReference type="ARBA" id="ARBA00022692"/>
    </source>
</evidence>
<gene>
    <name evidence="9" type="ORF">CBF36_04330</name>
</gene>
<keyword evidence="6 7" id="KW-0472">Membrane</keyword>
<organism evidence="9 10">
    <name type="scientific">Vagococcus bubulae</name>
    <dbReference type="NCBI Taxonomy" id="1977868"/>
    <lineage>
        <taxon>Bacteria</taxon>
        <taxon>Bacillati</taxon>
        <taxon>Bacillota</taxon>
        <taxon>Bacilli</taxon>
        <taxon>Lactobacillales</taxon>
        <taxon>Enterococcaceae</taxon>
        <taxon>Vagococcus</taxon>
    </lineage>
</organism>
<evidence type="ECO:0000256" key="3">
    <source>
        <dbReference type="ARBA" id="ARBA00022448"/>
    </source>
</evidence>
<dbReference type="InterPro" id="IPR036259">
    <property type="entry name" value="MFS_trans_sf"/>
</dbReference>
<dbReference type="Gene3D" id="1.20.1250.20">
    <property type="entry name" value="MFS general substrate transporter like domains"/>
    <property type="match status" value="2"/>
</dbReference>
<evidence type="ECO:0000313" key="9">
    <source>
        <dbReference type="EMBL" id="RST95103.1"/>
    </source>
</evidence>
<comment type="subcellular location">
    <subcellularLocation>
        <location evidence="1">Cell membrane</location>
        <topology evidence="1">Multi-pass membrane protein</topology>
    </subcellularLocation>
</comment>
<feature type="transmembrane region" description="Helical" evidence="7">
    <location>
        <begin position="169"/>
        <end position="192"/>
    </location>
</feature>
<dbReference type="EMBL" id="NGJT01000005">
    <property type="protein sequence ID" value="RST95103.1"/>
    <property type="molecule type" value="Genomic_DNA"/>
</dbReference>
<evidence type="ECO:0000256" key="7">
    <source>
        <dbReference type="SAM" id="Phobius"/>
    </source>
</evidence>
<feature type="transmembrane region" description="Helical" evidence="7">
    <location>
        <begin position="143"/>
        <end position="163"/>
    </location>
</feature>
<feature type="transmembrane region" description="Helical" evidence="7">
    <location>
        <begin position="213"/>
        <end position="240"/>
    </location>
</feature>
<feature type="transmembrane region" description="Helical" evidence="7">
    <location>
        <begin position="337"/>
        <end position="358"/>
    </location>
</feature>
<feature type="transmembrane region" description="Helical" evidence="7">
    <location>
        <begin position="59"/>
        <end position="75"/>
    </location>
</feature>
<dbReference type="InterPro" id="IPR051788">
    <property type="entry name" value="MFS_Transporter"/>
</dbReference>
<feature type="transmembrane region" description="Helical" evidence="7">
    <location>
        <begin position="364"/>
        <end position="385"/>
    </location>
</feature>
<evidence type="ECO:0000313" key="10">
    <source>
        <dbReference type="Proteomes" id="UP000288490"/>
    </source>
</evidence>
<evidence type="ECO:0000256" key="6">
    <source>
        <dbReference type="ARBA" id="ARBA00023136"/>
    </source>
</evidence>
<proteinExistence type="inferred from homology"/>
<name>A0A429ZN44_9ENTE</name>
<keyword evidence="5 7" id="KW-1133">Transmembrane helix</keyword>
<protein>
    <recommendedName>
        <fullName evidence="8">Major facilitator superfamily (MFS) profile domain-containing protein</fullName>
    </recommendedName>
</protein>
<feature type="transmembrane region" description="Helical" evidence="7">
    <location>
        <begin position="81"/>
        <end position="110"/>
    </location>
</feature>
<evidence type="ECO:0000256" key="2">
    <source>
        <dbReference type="ARBA" id="ARBA00008335"/>
    </source>
</evidence>
<keyword evidence="4 7" id="KW-0812">Transmembrane</keyword>
<evidence type="ECO:0000256" key="5">
    <source>
        <dbReference type="ARBA" id="ARBA00022989"/>
    </source>
</evidence>
<dbReference type="PROSITE" id="PS50850">
    <property type="entry name" value="MFS"/>
    <property type="match status" value="1"/>
</dbReference>
<dbReference type="SUPFAM" id="SSF103473">
    <property type="entry name" value="MFS general substrate transporter"/>
    <property type="match status" value="1"/>
</dbReference>
<dbReference type="RefSeq" id="WP_125956939.1">
    <property type="nucleotide sequence ID" value="NZ_NGJT01000005.1"/>
</dbReference>
<accession>A0A429ZN44</accession>
<keyword evidence="10" id="KW-1185">Reference proteome</keyword>
<feature type="transmembrane region" description="Helical" evidence="7">
    <location>
        <begin position="279"/>
        <end position="297"/>
    </location>
</feature>
<evidence type="ECO:0000259" key="8">
    <source>
        <dbReference type="PROSITE" id="PS50850"/>
    </source>
</evidence>
<dbReference type="InterPro" id="IPR011701">
    <property type="entry name" value="MFS"/>
</dbReference>
<feature type="transmembrane region" description="Helical" evidence="7">
    <location>
        <begin position="13"/>
        <end position="39"/>
    </location>
</feature>
<dbReference type="GO" id="GO:0022857">
    <property type="term" value="F:transmembrane transporter activity"/>
    <property type="evidence" value="ECO:0007669"/>
    <property type="project" value="InterPro"/>
</dbReference>
<feature type="transmembrane region" description="Helical" evidence="7">
    <location>
        <begin position="252"/>
        <end position="272"/>
    </location>
</feature>
<feature type="domain" description="Major facilitator superfamily (MFS) profile" evidence="8">
    <location>
        <begin position="14"/>
        <end position="392"/>
    </location>
</feature>
<sequence length="396" mass="43808">MTFYKKLNEVDKYILWCCFFIFFVNGLYSMVFGSILPLLSDAYSLNETMSGMLLSSHQAGNLIAGFVAGILPLYYGRKKSILFLSSFVIIGFLLMIGVGTPWVLLLAFFFTGISRGSISNFNNKTVNDITDSNPSALNFLHSLFAVGALLSPFLVILFGQLFGLNGWRWLLVGIIGLIFISQVMFFNMPIEADLIQKNQSSKEKDYSFFKDSLFWNTILIIFFYLCAESAITGWLVTYFIQSDLLTIQQSQMISSLLWVGILIGRLGCVFLGSQLSRGTLITVISIGSAIFYGLLLASNSVTMILISVLGLGVSMGGIYPTAMTIAGSSIKKHPMSLGWILVIGGLGGITMPIVTGYLAQTFTIFWGMAAIILAIFMMLLGVFWYRFVNQRKEELG</sequence>
<dbReference type="Proteomes" id="UP000288490">
    <property type="component" value="Unassembled WGS sequence"/>
</dbReference>
<keyword evidence="3" id="KW-0813">Transport</keyword>
<dbReference type="InterPro" id="IPR020846">
    <property type="entry name" value="MFS_dom"/>
</dbReference>
<comment type="similarity">
    <text evidence="2">Belongs to the major facilitator superfamily.</text>
</comment>
<reference evidence="9 10" key="1">
    <citation type="submission" date="2017-05" db="EMBL/GenBank/DDBJ databases">
        <title>Vagococcus spp. assemblies.</title>
        <authorList>
            <person name="Gulvik C.A."/>
        </authorList>
    </citation>
    <scope>NUCLEOTIDE SEQUENCE [LARGE SCALE GENOMIC DNA]</scope>
    <source>
        <strain evidence="9 10">SS1994</strain>
    </source>
</reference>
<feature type="transmembrane region" description="Helical" evidence="7">
    <location>
        <begin position="303"/>
        <end position="325"/>
    </location>
</feature>